<proteinExistence type="predicted"/>
<evidence type="ECO:0000313" key="1">
    <source>
        <dbReference type="EMBL" id="APC45803.1"/>
    </source>
</evidence>
<sequence length="42" mass="4978">MLNKISQKEYTIKTSKITTIKLECPECESEEINQLWKARAYD</sequence>
<protein>
    <submittedName>
        <fullName evidence="1">Uncharacterized protein</fullName>
    </submittedName>
</protein>
<gene>
    <name evidence="1" type="ORF">CHPC577_0031</name>
</gene>
<dbReference type="EMBL" id="KX879641">
    <property type="protein sequence ID" value="APC45803.1"/>
    <property type="molecule type" value="Genomic_DNA"/>
</dbReference>
<name>A0A1L2JXM5_9CAUD</name>
<keyword evidence="2" id="KW-1185">Reference proteome</keyword>
<organism evidence="1 2">
    <name type="scientific">Streptococcus phage CHPC577</name>
    <dbReference type="NCBI Taxonomy" id="1913081"/>
    <lineage>
        <taxon>Viruses</taxon>
        <taxon>Duplodnaviria</taxon>
        <taxon>Heunggongvirae</taxon>
        <taxon>Uroviricota</taxon>
        <taxon>Caudoviricetes</taxon>
        <taxon>Piorkowskivirus</taxon>
        <taxon>Piorkowskivirus CHPC577</taxon>
    </lineage>
</organism>
<evidence type="ECO:0000313" key="2">
    <source>
        <dbReference type="Proteomes" id="UP000221871"/>
    </source>
</evidence>
<dbReference type="Proteomes" id="UP000221871">
    <property type="component" value="Segment"/>
</dbReference>
<accession>A0A1L2JXM5</accession>
<reference evidence="1 2" key="1">
    <citation type="journal article" date="2016" name="Appl. Environ. Microbiol.">
        <title>Novel variants of Streptococcus thermophilus bacteriophages indicate genetic recombination across phages from different bacterial species.</title>
        <authorList>
            <person name="Szymczak P."/>
            <person name="Janzen T."/>
            <person name="Neves A.R."/>
            <person name="Kot W."/>
            <person name="Hansen L.H."/>
            <person name="Lametsch R."/>
            <person name="Neve H."/>
            <person name="Franz C.M."/>
            <person name="Vogensen F.K."/>
        </authorList>
    </citation>
    <scope>NUCLEOTIDE SEQUENCE [LARGE SCALE GENOMIC DNA]</scope>
    <source>
        <strain evidence="1 2">CHPC577</strain>
    </source>
</reference>